<evidence type="ECO:0008006" key="5">
    <source>
        <dbReference type="Google" id="ProtNLM"/>
    </source>
</evidence>
<feature type="coiled-coil region" evidence="1">
    <location>
        <begin position="22"/>
        <end position="49"/>
    </location>
</feature>
<evidence type="ECO:0000313" key="4">
    <source>
        <dbReference type="Proteomes" id="UP000234849"/>
    </source>
</evidence>
<keyword evidence="1" id="KW-0175">Coiled coil</keyword>
<dbReference type="Proteomes" id="UP001148455">
    <property type="component" value="Unassembled WGS sequence"/>
</dbReference>
<dbReference type="AlphaFoldDB" id="A0A2N5NDY1"/>
<organism evidence="3 4">
    <name type="scientific">Mediterraneibacter gnavus</name>
    <name type="common">Ruminococcus gnavus</name>
    <dbReference type="NCBI Taxonomy" id="33038"/>
    <lineage>
        <taxon>Bacteria</taxon>
        <taxon>Bacillati</taxon>
        <taxon>Bacillota</taxon>
        <taxon>Clostridia</taxon>
        <taxon>Lachnospirales</taxon>
        <taxon>Lachnospiraceae</taxon>
        <taxon>Mediterraneibacter</taxon>
    </lineage>
</organism>
<reference evidence="3 4" key="1">
    <citation type="journal article" date="2017" name="Genome Med.">
        <title>A novel Ruminococcus gnavus clade enriched in inflammatory bowel disease patients.</title>
        <authorList>
            <person name="Hall A.B."/>
            <person name="Yassour M."/>
            <person name="Sauk J."/>
            <person name="Garner A."/>
            <person name="Jiang X."/>
            <person name="Arthur T."/>
            <person name="Lagoudas G.K."/>
            <person name="Vatanen T."/>
            <person name="Fornelos N."/>
            <person name="Wilson R."/>
            <person name="Bertha M."/>
            <person name="Cohen M."/>
            <person name="Garber J."/>
            <person name="Khalili H."/>
            <person name="Gevers D."/>
            <person name="Ananthakrishnan A.N."/>
            <person name="Kugathasan S."/>
            <person name="Lander E.S."/>
            <person name="Blainey P."/>
            <person name="Vlamakis H."/>
            <person name="Xavier R.J."/>
            <person name="Huttenhower C."/>
        </authorList>
    </citation>
    <scope>NUCLEOTIDE SEQUENCE [LARGE SCALE GENOMIC DNA]</scope>
    <source>
        <strain evidence="3 4">RJX1118</strain>
    </source>
</reference>
<accession>A0A2N5NDY1</accession>
<gene>
    <name evidence="3" type="ORF">CDL18_15340</name>
    <name evidence="2" type="ORF">O8D18_02080</name>
</gene>
<proteinExistence type="predicted"/>
<evidence type="ECO:0000256" key="1">
    <source>
        <dbReference type="SAM" id="Coils"/>
    </source>
</evidence>
<evidence type="ECO:0000313" key="2">
    <source>
        <dbReference type="EMBL" id="MCZ7692839.1"/>
    </source>
</evidence>
<protein>
    <recommendedName>
        <fullName evidence="5">Transposase</fullName>
    </recommendedName>
</protein>
<dbReference type="EMBL" id="NIHM01000050">
    <property type="protein sequence ID" value="PLT52217.1"/>
    <property type="molecule type" value="Genomic_DNA"/>
</dbReference>
<evidence type="ECO:0000313" key="3">
    <source>
        <dbReference type="EMBL" id="PLT52217.1"/>
    </source>
</evidence>
<dbReference type="RefSeq" id="WP_173878186.1">
    <property type="nucleotide sequence ID" value="NZ_BAABSA010000012.1"/>
</dbReference>
<dbReference type="Proteomes" id="UP000234849">
    <property type="component" value="Unassembled WGS sequence"/>
</dbReference>
<reference evidence="2" key="2">
    <citation type="submission" date="2022-12" db="EMBL/GenBank/DDBJ databases">
        <title>Genome of R. gnavus strain RSHDN_123.</title>
        <authorList>
            <person name="Abdugheni R."/>
        </authorList>
    </citation>
    <scope>NUCLEOTIDE SEQUENCE</scope>
    <source>
        <strain evidence="2">RSHDN_123</strain>
    </source>
</reference>
<comment type="caution">
    <text evidence="3">The sequence shown here is derived from an EMBL/GenBank/DDBJ whole genome shotgun (WGS) entry which is preliminary data.</text>
</comment>
<name>A0A2N5NDY1_MEDGN</name>
<sequence length="72" mass="8547">MKPFFTDAQLNSMSRESMIEIMKIMQAQVEKKETEVQLLKDKQKELEFMNAMLSDQCHLVKTLSRCIPIRQR</sequence>
<dbReference type="EMBL" id="JAPZED010000002">
    <property type="protein sequence ID" value="MCZ7692839.1"/>
    <property type="molecule type" value="Genomic_DNA"/>
</dbReference>